<dbReference type="SUPFAM" id="SSF54236">
    <property type="entry name" value="Ubiquitin-like"/>
    <property type="match status" value="1"/>
</dbReference>
<dbReference type="Proteomes" id="UP000298030">
    <property type="component" value="Unassembled WGS sequence"/>
</dbReference>
<organism evidence="2 3">
    <name type="scientific">Coprinellus micaceus</name>
    <name type="common">Glistening ink-cap mushroom</name>
    <name type="synonym">Coprinus micaceus</name>
    <dbReference type="NCBI Taxonomy" id="71717"/>
    <lineage>
        <taxon>Eukaryota</taxon>
        <taxon>Fungi</taxon>
        <taxon>Dikarya</taxon>
        <taxon>Basidiomycota</taxon>
        <taxon>Agaricomycotina</taxon>
        <taxon>Agaricomycetes</taxon>
        <taxon>Agaricomycetidae</taxon>
        <taxon>Agaricales</taxon>
        <taxon>Agaricineae</taxon>
        <taxon>Psathyrellaceae</taxon>
        <taxon>Coprinellus</taxon>
    </lineage>
</organism>
<feature type="region of interest" description="Disordered" evidence="1">
    <location>
        <begin position="1"/>
        <end position="54"/>
    </location>
</feature>
<dbReference type="EMBL" id="QPFP01000006">
    <property type="protein sequence ID" value="TEB36069.1"/>
    <property type="molecule type" value="Genomic_DNA"/>
</dbReference>
<evidence type="ECO:0008006" key="4">
    <source>
        <dbReference type="Google" id="ProtNLM"/>
    </source>
</evidence>
<dbReference type="Gene3D" id="3.10.20.90">
    <property type="entry name" value="Phosphatidylinositol 3-kinase Catalytic Subunit, Chain A, domain 1"/>
    <property type="match status" value="1"/>
</dbReference>
<dbReference type="CDD" id="cd01763">
    <property type="entry name" value="Ubl_SUMO_like"/>
    <property type="match status" value="1"/>
</dbReference>
<proteinExistence type="predicted"/>
<comment type="caution">
    <text evidence="2">The sequence shown here is derived from an EMBL/GenBank/DDBJ whole genome shotgun (WGS) entry which is preliminary data.</text>
</comment>
<reference evidence="2 3" key="1">
    <citation type="journal article" date="2019" name="Nat. Ecol. Evol.">
        <title>Megaphylogeny resolves global patterns of mushroom evolution.</title>
        <authorList>
            <person name="Varga T."/>
            <person name="Krizsan K."/>
            <person name="Foldi C."/>
            <person name="Dima B."/>
            <person name="Sanchez-Garcia M."/>
            <person name="Sanchez-Ramirez S."/>
            <person name="Szollosi G.J."/>
            <person name="Szarkandi J.G."/>
            <person name="Papp V."/>
            <person name="Albert L."/>
            <person name="Andreopoulos W."/>
            <person name="Angelini C."/>
            <person name="Antonin V."/>
            <person name="Barry K.W."/>
            <person name="Bougher N.L."/>
            <person name="Buchanan P."/>
            <person name="Buyck B."/>
            <person name="Bense V."/>
            <person name="Catcheside P."/>
            <person name="Chovatia M."/>
            <person name="Cooper J."/>
            <person name="Damon W."/>
            <person name="Desjardin D."/>
            <person name="Finy P."/>
            <person name="Geml J."/>
            <person name="Haridas S."/>
            <person name="Hughes K."/>
            <person name="Justo A."/>
            <person name="Karasinski D."/>
            <person name="Kautmanova I."/>
            <person name="Kiss B."/>
            <person name="Kocsube S."/>
            <person name="Kotiranta H."/>
            <person name="LaButti K.M."/>
            <person name="Lechner B.E."/>
            <person name="Liimatainen K."/>
            <person name="Lipzen A."/>
            <person name="Lukacs Z."/>
            <person name="Mihaltcheva S."/>
            <person name="Morgado L.N."/>
            <person name="Niskanen T."/>
            <person name="Noordeloos M.E."/>
            <person name="Ohm R.A."/>
            <person name="Ortiz-Santana B."/>
            <person name="Ovrebo C."/>
            <person name="Racz N."/>
            <person name="Riley R."/>
            <person name="Savchenko A."/>
            <person name="Shiryaev A."/>
            <person name="Soop K."/>
            <person name="Spirin V."/>
            <person name="Szebenyi C."/>
            <person name="Tomsovsky M."/>
            <person name="Tulloss R.E."/>
            <person name="Uehling J."/>
            <person name="Grigoriev I.V."/>
            <person name="Vagvolgyi C."/>
            <person name="Papp T."/>
            <person name="Martin F.M."/>
            <person name="Miettinen O."/>
            <person name="Hibbett D.S."/>
            <person name="Nagy L.G."/>
        </authorList>
    </citation>
    <scope>NUCLEOTIDE SEQUENCE [LARGE SCALE GENOMIC DNA]</scope>
    <source>
        <strain evidence="2 3">FP101781</strain>
    </source>
</reference>
<accession>A0A4Y7TR90</accession>
<name>A0A4Y7TR90_COPMI</name>
<gene>
    <name evidence="2" type="ORF">FA13DRAFT_1762259</name>
</gene>
<evidence type="ECO:0000313" key="2">
    <source>
        <dbReference type="EMBL" id="TEB36069.1"/>
    </source>
</evidence>
<dbReference type="AlphaFoldDB" id="A0A4Y7TR90"/>
<sequence length="374" mass="40511">MLTNLTVRAEPCASSGKRRLDENEEKNVSGSSVSNGSTHDTLLQPGKKQRTGSPAIVPLNSIAQVEPKINFVVLNTTNGQETTVTARPSTRIDKIVSAVCAQWGKCADSAQVSFGGERIGVPGSATAAEVGLEEGHIIDVSFALTGGKPVIYLFPPSESELEASVKLSLVREWAFSAIYPVVPIVPSSAGGQALEWTVKARPDGTLVEKNSELEVAYLFWEAEAPTRKVEEPMSPPASPTVETAVLYSRLETTFVPSAPRIDATNSVVLEVAKMTPYLDAALKGLGLHTEARTSFITYWLPSFLSHQSIHRSSLPPSVSVRESGTARGLPSSGRDCPHLYAFQRVEGRRSSAVLGRSGWRSPRRRQFLEKRRRC</sequence>
<feature type="compositionally biased region" description="Basic and acidic residues" evidence="1">
    <location>
        <begin position="18"/>
        <end position="27"/>
    </location>
</feature>
<feature type="compositionally biased region" description="Low complexity" evidence="1">
    <location>
        <begin position="28"/>
        <end position="37"/>
    </location>
</feature>
<dbReference type="OrthoDB" id="442921at2759"/>
<evidence type="ECO:0000313" key="3">
    <source>
        <dbReference type="Proteomes" id="UP000298030"/>
    </source>
</evidence>
<protein>
    <recommendedName>
        <fullName evidence="4">Ubiquitin-like domain-containing protein</fullName>
    </recommendedName>
</protein>
<evidence type="ECO:0000256" key="1">
    <source>
        <dbReference type="SAM" id="MobiDB-lite"/>
    </source>
</evidence>
<dbReference type="InterPro" id="IPR029071">
    <property type="entry name" value="Ubiquitin-like_domsf"/>
</dbReference>
<keyword evidence="3" id="KW-1185">Reference proteome</keyword>